<dbReference type="CDD" id="cd05399">
    <property type="entry name" value="NT_Rel-Spo_like"/>
    <property type="match status" value="1"/>
</dbReference>
<dbReference type="InterPro" id="IPR045600">
    <property type="entry name" value="RelA/SpoT_AH_RIS"/>
</dbReference>
<comment type="caution">
    <text evidence="9">The sequence shown here is derived from an EMBL/GenBank/DDBJ whole genome shotgun (WGS) entry which is preliminary data.</text>
</comment>
<dbReference type="NCBIfam" id="TIGR00691">
    <property type="entry name" value="spoT_relA"/>
    <property type="match status" value="1"/>
</dbReference>
<sequence length="704" mass="80268">MYQITDLSNLISTYLKPEQVEKIQRAYQFGAKAHEGQQRKSGEPYIHHPLAVAHILGEMHMDHQTIVAAILHDVIEDTPTAKDEISRKFGKEIAELVDGVSKLTQIHFDSHAEAQAHNFRKMMMAMTNDIRVILVKLADRLHNMRTLGSLRPDKRRRIARETLEIYAPIAQRLGLNKVRLELEELGFQALYPMRYRVLSEQVRKARGNRKEIVDKIRTALRRRLRQEKIPAQIFGREKHLYGIYQKMRSKHLSFNEVYDVYAFRIIVEAVDTCYRVLGTVHNLYKPVPGKFKDYIAIPKSNGYQSLHTVLFGPYGVHIEVQIRTKDMDDVAEAGIAAHWLYKSGGGRDASNAHKRAREWLRGILEMHRTAGDPEEFLENVKVDLFPDAVYLFTPKGEIMELPKGATAVDMAYNIHTDVGNHCVGVRIDKRLAPLSTQLQTGQTIEIITAPGARPNPAWLNFVVTAKARSNIRHYLKNMQRTEASTLGRRLLNREIESLGKTVDDISPEQFDAVLKQHKLDSETMLLEEIGLGNLMPLLIARELVAVEEQESDALNGKHTGPLSIKGTEGMVVSFPRCCYPIPGDPIQGFVSAGRGIVVHNRSCRNIAEYRNQPDKWINVEWEKDIKRDFLASVRLDVTNQRGVLATLASTISDQEANIINVEVADRGDRYTTLKFEIEVKNRQHLAQVMRRLRGIKHVTRISRH</sequence>
<comment type="pathway">
    <text evidence="2">Purine metabolism; ppGpp biosynthesis; ppGpp from GDP: step 1/1.</text>
</comment>
<protein>
    <recommendedName>
        <fullName evidence="3">guanosine-3',5'-bis(diphosphate) 3'-diphosphatase</fullName>
        <ecNumber evidence="3">3.1.7.2</ecNumber>
    </recommendedName>
</protein>
<dbReference type="Gene3D" id="3.10.20.30">
    <property type="match status" value="1"/>
</dbReference>
<dbReference type="InterPro" id="IPR012676">
    <property type="entry name" value="TGS-like"/>
</dbReference>
<evidence type="ECO:0000256" key="5">
    <source>
        <dbReference type="RuleBase" id="RU003847"/>
    </source>
</evidence>
<evidence type="ECO:0000256" key="4">
    <source>
        <dbReference type="ARBA" id="ARBA00047968"/>
    </source>
</evidence>
<dbReference type="Pfam" id="PF13328">
    <property type="entry name" value="HD_4"/>
    <property type="match status" value="1"/>
</dbReference>
<accession>A0AAE3HM36</accession>
<dbReference type="CDD" id="cd01668">
    <property type="entry name" value="TGS_RSH"/>
    <property type="match status" value="1"/>
</dbReference>
<gene>
    <name evidence="9" type="ORF">J2T55_001673</name>
</gene>
<dbReference type="PROSITE" id="PS51831">
    <property type="entry name" value="HD"/>
    <property type="match status" value="1"/>
</dbReference>
<dbReference type="SUPFAM" id="SSF55021">
    <property type="entry name" value="ACT-like"/>
    <property type="match status" value="1"/>
</dbReference>
<dbReference type="PROSITE" id="PS51880">
    <property type="entry name" value="TGS"/>
    <property type="match status" value="1"/>
</dbReference>
<dbReference type="Pfam" id="PF19296">
    <property type="entry name" value="RelA_AH_RIS"/>
    <property type="match status" value="1"/>
</dbReference>
<dbReference type="GO" id="GO:0008893">
    <property type="term" value="F:guanosine-3',5'-bis(diphosphate) 3'-diphosphatase activity"/>
    <property type="evidence" value="ECO:0007669"/>
    <property type="project" value="UniProtKB-EC"/>
</dbReference>
<proteinExistence type="inferred from homology"/>
<feature type="domain" description="HD" evidence="7">
    <location>
        <begin position="45"/>
        <end position="144"/>
    </location>
</feature>
<keyword evidence="1" id="KW-0378">Hydrolase</keyword>
<dbReference type="FunFam" id="3.30.460.10:FF:000001">
    <property type="entry name" value="GTP pyrophosphokinase RelA"/>
    <property type="match status" value="1"/>
</dbReference>
<dbReference type="InterPro" id="IPR045865">
    <property type="entry name" value="ACT-like_dom_sf"/>
</dbReference>
<dbReference type="NCBIfam" id="NF008303">
    <property type="entry name" value="PRK11092.1"/>
    <property type="match status" value="1"/>
</dbReference>
<evidence type="ECO:0000259" key="8">
    <source>
        <dbReference type="PROSITE" id="PS51880"/>
    </source>
</evidence>
<dbReference type="InterPro" id="IPR033655">
    <property type="entry name" value="TGS_RelA/SpoT"/>
</dbReference>
<dbReference type="EMBL" id="JANUCT010000010">
    <property type="protein sequence ID" value="MCS3903644.1"/>
    <property type="molecule type" value="Genomic_DNA"/>
</dbReference>
<dbReference type="InterPro" id="IPR043519">
    <property type="entry name" value="NT_sf"/>
</dbReference>
<organism evidence="9 10">
    <name type="scientific">Methylohalomonas lacus</name>
    <dbReference type="NCBI Taxonomy" id="398773"/>
    <lineage>
        <taxon>Bacteria</taxon>
        <taxon>Pseudomonadati</taxon>
        <taxon>Pseudomonadota</taxon>
        <taxon>Gammaproteobacteria</taxon>
        <taxon>Methylohalomonadales</taxon>
        <taxon>Methylohalomonadaceae</taxon>
        <taxon>Methylohalomonas</taxon>
    </lineage>
</organism>
<dbReference type="PROSITE" id="PS51671">
    <property type="entry name" value="ACT"/>
    <property type="match status" value="1"/>
</dbReference>
<evidence type="ECO:0000256" key="1">
    <source>
        <dbReference type="ARBA" id="ARBA00022801"/>
    </source>
</evidence>
<dbReference type="CDD" id="cd04876">
    <property type="entry name" value="ACT_RelA-SpoT"/>
    <property type="match status" value="1"/>
</dbReference>
<dbReference type="SMART" id="SM00471">
    <property type="entry name" value="HDc"/>
    <property type="match status" value="1"/>
</dbReference>
<name>A0AAE3HM36_9GAMM</name>
<dbReference type="EC" id="3.1.7.2" evidence="3"/>
<dbReference type="GO" id="GO:0015969">
    <property type="term" value="P:guanosine tetraphosphate metabolic process"/>
    <property type="evidence" value="ECO:0007669"/>
    <property type="project" value="InterPro"/>
</dbReference>
<dbReference type="InterPro" id="IPR002912">
    <property type="entry name" value="ACT_dom"/>
</dbReference>
<feature type="domain" description="ACT" evidence="6">
    <location>
        <begin position="632"/>
        <end position="704"/>
    </location>
</feature>
<dbReference type="SUPFAM" id="SSF81301">
    <property type="entry name" value="Nucleotidyltransferase"/>
    <property type="match status" value="1"/>
</dbReference>
<dbReference type="SMART" id="SM00954">
    <property type="entry name" value="RelA_SpoT"/>
    <property type="match status" value="1"/>
</dbReference>
<evidence type="ECO:0000256" key="2">
    <source>
        <dbReference type="ARBA" id="ARBA00024329"/>
    </source>
</evidence>
<evidence type="ECO:0000259" key="6">
    <source>
        <dbReference type="PROSITE" id="PS51671"/>
    </source>
</evidence>
<feature type="domain" description="TGS" evidence="8">
    <location>
        <begin position="387"/>
        <end position="448"/>
    </location>
</feature>
<dbReference type="PANTHER" id="PTHR21262">
    <property type="entry name" value="GUANOSINE-3',5'-BIS DIPHOSPHATE 3'-PYROPHOSPHOHYDROLASE"/>
    <property type="match status" value="1"/>
</dbReference>
<comment type="similarity">
    <text evidence="5">Belongs to the relA/spoT family.</text>
</comment>
<comment type="catalytic activity">
    <reaction evidence="4">
        <text>guanosine 3',5'-bis(diphosphate) + H2O = GDP + diphosphate + H(+)</text>
        <dbReference type="Rhea" id="RHEA:14253"/>
        <dbReference type="ChEBI" id="CHEBI:15377"/>
        <dbReference type="ChEBI" id="CHEBI:15378"/>
        <dbReference type="ChEBI" id="CHEBI:33019"/>
        <dbReference type="ChEBI" id="CHEBI:58189"/>
        <dbReference type="ChEBI" id="CHEBI:77828"/>
        <dbReference type="EC" id="3.1.7.2"/>
    </reaction>
</comment>
<dbReference type="FunFam" id="1.10.3210.10:FF:000001">
    <property type="entry name" value="GTP pyrophosphokinase RelA"/>
    <property type="match status" value="1"/>
</dbReference>
<dbReference type="InterPro" id="IPR003607">
    <property type="entry name" value="HD/PDEase_dom"/>
</dbReference>
<dbReference type="RefSeq" id="WP_259055561.1">
    <property type="nucleotide sequence ID" value="NZ_JANUCT010000010.1"/>
</dbReference>
<dbReference type="InterPro" id="IPR012675">
    <property type="entry name" value="Beta-grasp_dom_sf"/>
</dbReference>
<dbReference type="GO" id="GO:0005886">
    <property type="term" value="C:plasma membrane"/>
    <property type="evidence" value="ECO:0007669"/>
    <property type="project" value="TreeGrafter"/>
</dbReference>
<dbReference type="InterPro" id="IPR004095">
    <property type="entry name" value="TGS"/>
</dbReference>
<dbReference type="Pfam" id="PF04607">
    <property type="entry name" value="RelA_SpoT"/>
    <property type="match status" value="1"/>
</dbReference>
<dbReference type="PANTHER" id="PTHR21262:SF36">
    <property type="entry name" value="BIFUNCTIONAL (P)PPGPP SYNTHASE_HYDROLASE SPOT"/>
    <property type="match status" value="1"/>
</dbReference>
<evidence type="ECO:0000256" key="3">
    <source>
        <dbReference type="ARBA" id="ARBA00024387"/>
    </source>
</evidence>
<dbReference type="Gene3D" id="1.10.3210.10">
    <property type="entry name" value="Hypothetical protein af1432"/>
    <property type="match status" value="1"/>
</dbReference>
<dbReference type="CDD" id="cd00077">
    <property type="entry name" value="HDc"/>
    <property type="match status" value="1"/>
</dbReference>
<dbReference type="InterPro" id="IPR007685">
    <property type="entry name" value="RelA_SpoT"/>
</dbReference>
<evidence type="ECO:0000313" key="9">
    <source>
        <dbReference type="EMBL" id="MCS3903644.1"/>
    </source>
</evidence>
<dbReference type="Pfam" id="PF02824">
    <property type="entry name" value="TGS"/>
    <property type="match status" value="1"/>
</dbReference>
<dbReference type="Pfam" id="PF13291">
    <property type="entry name" value="ACT_4"/>
    <property type="match status" value="1"/>
</dbReference>
<dbReference type="Gene3D" id="3.30.460.10">
    <property type="entry name" value="Beta Polymerase, domain 2"/>
    <property type="match status" value="1"/>
</dbReference>
<dbReference type="GO" id="GO:0015949">
    <property type="term" value="P:nucleobase-containing small molecule interconversion"/>
    <property type="evidence" value="ECO:0007669"/>
    <property type="project" value="UniProtKB-ARBA"/>
</dbReference>
<dbReference type="InterPro" id="IPR006674">
    <property type="entry name" value="HD_domain"/>
</dbReference>
<dbReference type="GO" id="GO:0008728">
    <property type="term" value="F:GTP diphosphokinase activity"/>
    <property type="evidence" value="ECO:0007669"/>
    <property type="project" value="TreeGrafter"/>
</dbReference>
<dbReference type="AlphaFoldDB" id="A0AAE3HM36"/>
<dbReference type="FunFam" id="3.10.20.30:FF:000002">
    <property type="entry name" value="GTP pyrophosphokinase (RelA/SpoT)"/>
    <property type="match status" value="1"/>
</dbReference>
<keyword evidence="10" id="KW-1185">Reference proteome</keyword>
<evidence type="ECO:0000313" key="10">
    <source>
        <dbReference type="Proteomes" id="UP001204445"/>
    </source>
</evidence>
<dbReference type="SUPFAM" id="SSF109604">
    <property type="entry name" value="HD-domain/PDEase-like"/>
    <property type="match status" value="1"/>
</dbReference>
<dbReference type="Gene3D" id="3.30.70.260">
    <property type="match status" value="1"/>
</dbReference>
<dbReference type="GO" id="GO:0042594">
    <property type="term" value="P:response to starvation"/>
    <property type="evidence" value="ECO:0007669"/>
    <property type="project" value="TreeGrafter"/>
</dbReference>
<dbReference type="InterPro" id="IPR004811">
    <property type="entry name" value="RelA/Spo_fam"/>
</dbReference>
<dbReference type="Proteomes" id="UP001204445">
    <property type="component" value="Unassembled WGS sequence"/>
</dbReference>
<dbReference type="SUPFAM" id="SSF81271">
    <property type="entry name" value="TGS-like"/>
    <property type="match status" value="1"/>
</dbReference>
<comment type="function">
    <text evidence="5">In eubacteria ppGpp (guanosine 3'-diphosphate 5'-diphosphate) is a mediator of the stringent response that coordinates a variety of cellular activities in response to changes in nutritional abundance.</text>
</comment>
<evidence type="ECO:0000259" key="7">
    <source>
        <dbReference type="PROSITE" id="PS51831"/>
    </source>
</evidence>
<reference evidence="9" key="1">
    <citation type="submission" date="2022-08" db="EMBL/GenBank/DDBJ databases">
        <title>Genomic Encyclopedia of Type Strains, Phase III (KMG-III): the genomes of soil and plant-associated and newly described type strains.</title>
        <authorList>
            <person name="Whitman W."/>
        </authorList>
    </citation>
    <scope>NUCLEOTIDE SEQUENCE</scope>
    <source>
        <strain evidence="9">HMT 1</strain>
    </source>
</reference>